<evidence type="ECO:0000256" key="1">
    <source>
        <dbReference type="SAM" id="Phobius"/>
    </source>
</evidence>
<dbReference type="AlphaFoldDB" id="A0A0K0E838"/>
<proteinExistence type="predicted"/>
<dbReference type="Proteomes" id="UP000035681">
    <property type="component" value="Unplaced"/>
</dbReference>
<evidence type="ECO:0000313" key="2">
    <source>
        <dbReference type="Proteomes" id="UP000035681"/>
    </source>
</evidence>
<sequence length="129" mass="15289">MKYYYYYYLYIFLLVLIFNIECQLQTINSITCHLCDGFEEDCYGNSCTGIACIKRSVVINGIKRVQKMCQMSDNGFTVEKCYETPLWQGRYGEECICQRDWCNNTNISFINIYLLILFILIQIFILKII</sequence>
<protein>
    <submittedName>
        <fullName evidence="4">Protein quiver</fullName>
    </submittedName>
</protein>
<evidence type="ECO:0000313" key="3">
    <source>
        <dbReference type="WBParaSite" id="SSTP_0000566800.1"/>
    </source>
</evidence>
<accession>A0A0K0E838</accession>
<feature type="transmembrane region" description="Helical" evidence="1">
    <location>
        <begin position="7"/>
        <end position="26"/>
    </location>
</feature>
<evidence type="ECO:0000313" key="4">
    <source>
        <dbReference type="WBParaSite" id="TCONS_00001237.p1"/>
    </source>
</evidence>
<name>A0A0K0E838_STRER</name>
<keyword evidence="1" id="KW-0472">Membrane</keyword>
<dbReference type="WBParaSite" id="SSTP_0000566800.1">
    <property type="protein sequence ID" value="SSTP_0000566800.1"/>
    <property type="gene ID" value="SSTP_0000566800"/>
</dbReference>
<organism evidence="3">
    <name type="scientific">Strongyloides stercoralis</name>
    <name type="common">Threadworm</name>
    <dbReference type="NCBI Taxonomy" id="6248"/>
    <lineage>
        <taxon>Eukaryota</taxon>
        <taxon>Metazoa</taxon>
        <taxon>Ecdysozoa</taxon>
        <taxon>Nematoda</taxon>
        <taxon>Chromadorea</taxon>
        <taxon>Rhabditida</taxon>
        <taxon>Tylenchina</taxon>
        <taxon>Panagrolaimomorpha</taxon>
        <taxon>Strongyloidoidea</taxon>
        <taxon>Strongyloididae</taxon>
        <taxon>Strongyloides</taxon>
    </lineage>
</organism>
<keyword evidence="1" id="KW-0812">Transmembrane</keyword>
<feature type="transmembrane region" description="Helical" evidence="1">
    <location>
        <begin position="107"/>
        <end position="126"/>
    </location>
</feature>
<keyword evidence="1" id="KW-1133">Transmembrane helix</keyword>
<keyword evidence="2" id="KW-1185">Reference proteome</keyword>
<reference evidence="3" key="1">
    <citation type="submission" date="2015-08" db="UniProtKB">
        <authorList>
            <consortium name="WormBaseParasite"/>
        </authorList>
    </citation>
    <scope>IDENTIFICATION</scope>
</reference>
<dbReference type="WBParaSite" id="TCONS_00001237.p1">
    <property type="protein sequence ID" value="TCONS_00001237.p1"/>
    <property type="gene ID" value="XLOC_001149"/>
</dbReference>